<comment type="catalytic activity">
    <reaction evidence="6">
        <text>2 a quinone + NADH + H(+) = 2 a 1,4-benzosemiquinone + NAD(+)</text>
        <dbReference type="Rhea" id="RHEA:65952"/>
        <dbReference type="ChEBI" id="CHEBI:15378"/>
        <dbReference type="ChEBI" id="CHEBI:57540"/>
        <dbReference type="ChEBI" id="CHEBI:57945"/>
        <dbReference type="ChEBI" id="CHEBI:132124"/>
        <dbReference type="ChEBI" id="CHEBI:134225"/>
    </reaction>
</comment>
<dbReference type="OrthoDB" id="9805013at2"/>
<name>A0A1M6Q7E5_PSETH</name>
<evidence type="ECO:0000256" key="3">
    <source>
        <dbReference type="ARBA" id="ARBA00023002"/>
    </source>
</evidence>
<keyword evidence="3 6" id="KW-0560">Oxidoreductase</keyword>
<organism evidence="8 9">
    <name type="scientific">Pseudonocardia thermophila</name>
    <dbReference type="NCBI Taxonomy" id="1848"/>
    <lineage>
        <taxon>Bacteria</taxon>
        <taxon>Bacillati</taxon>
        <taxon>Actinomycetota</taxon>
        <taxon>Actinomycetes</taxon>
        <taxon>Pseudonocardiales</taxon>
        <taxon>Pseudonocardiaceae</taxon>
        <taxon>Pseudonocardia</taxon>
    </lineage>
</organism>
<reference evidence="8 9" key="1">
    <citation type="submission" date="2016-11" db="EMBL/GenBank/DDBJ databases">
        <authorList>
            <person name="Jaros S."/>
            <person name="Januszkiewicz K."/>
            <person name="Wedrychowicz H."/>
        </authorList>
    </citation>
    <scope>NUCLEOTIDE SEQUENCE [LARGE SCALE GENOMIC DNA]</scope>
    <source>
        <strain evidence="8 9">DSM 43832</strain>
    </source>
</reference>
<evidence type="ECO:0000256" key="5">
    <source>
        <dbReference type="ARBA" id="ARBA00048542"/>
    </source>
</evidence>
<dbReference type="EMBL" id="FRAP01000003">
    <property type="protein sequence ID" value="SHK16013.1"/>
    <property type="molecule type" value="Genomic_DNA"/>
</dbReference>
<sequence length="217" mass="22787">MSTLLRIDTSIRADASVTRAIGDTLQSSWLAANPGGTVVRRDLAVDPIPTPAWSNAVAAAQTDEAQRTPTQRAALALAAAVADEVLAADLIVVGAPLYNYGVSAHLKTWIDLLLADARFAPGTAALTGRPLALVVARGGGYGPGTPREGWDYTTPYLMRIFAEVMGADVTLVDTELTLAEHNPAMEPLRPLAAQRLADAHQRADEVGRELAKAAVTA</sequence>
<evidence type="ECO:0000256" key="2">
    <source>
        <dbReference type="ARBA" id="ARBA00022643"/>
    </source>
</evidence>
<dbReference type="InterPro" id="IPR029039">
    <property type="entry name" value="Flavoprotein-like_sf"/>
</dbReference>
<evidence type="ECO:0000259" key="7">
    <source>
        <dbReference type="Pfam" id="PF02525"/>
    </source>
</evidence>
<evidence type="ECO:0000256" key="6">
    <source>
        <dbReference type="HAMAP-Rule" id="MF_01216"/>
    </source>
</evidence>
<comment type="function">
    <text evidence="6">Quinone reductase that provides resistance to thiol-specific stress caused by electrophilic quinones.</text>
</comment>
<dbReference type="GO" id="GO:0009055">
    <property type="term" value="F:electron transfer activity"/>
    <property type="evidence" value="ECO:0007669"/>
    <property type="project" value="UniProtKB-UniRule"/>
</dbReference>
<evidence type="ECO:0000313" key="9">
    <source>
        <dbReference type="Proteomes" id="UP000184363"/>
    </source>
</evidence>
<keyword evidence="4 6" id="KW-0520">NAD</keyword>
<evidence type="ECO:0000256" key="1">
    <source>
        <dbReference type="ARBA" id="ARBA00022630"/>
    </source>
</evidence>
<comment type="subunit">
    <text evidence="6">Homodimer.</text>
</comment>
<comment type="cofactor">
    <cofactor evidence="6">
        <name>FMN</name>
        <dbReference type="ChEBI" id="CHEBI:58210"/>
    </cofactor>
    <text evidence="6">Binds 1 FMN per subunit.</text>
</comment>
<dbReference type="EC" id="1.6.5.-" evidence="6"/>
<dbReference type="RefSeq" id="WP_073455678.1">
    <property type="nucleotide sequence ID" value="NZ_FRAP01000003.1"/>
</dbReference>
<feature type="binding site" evidence="6">
    <location>
        <position position="10"/>
    </location>
    <ligand>
        <name>FMN</name>
        <dbReference type="ChEBI" id="CHEBI:58210"/>
    </ligand>
</feature>
<dbReference type="InterPro" id="IPR050104">
    <property type="entry name" value="FMN-dep_NADH:Q_OxRdtase_AzoR1"/>
</dbReference>
<dbReference type="STRING" id="1848.SAMN05443637_103131"/>
<dbReference type="Pfam" id="PF02525">
    <property type="entry name" value="Flavodoxin_2"/>
    <property type="match status" value="1"/>
</dbReference>
<keyword evidence="2 6" id="KW-0288">FMN</keyword>
<evidence type="ECO:0000313" key="8">
    <source>
        <dbReference type="EMBL" id="SHK16013.1"/>
    </source>
</evidence>
<comment type="catalytic activity">
    <reaction evidence="5">
        <text>N,N-dimethyl-1,4-phenylenediamine + anthranilate + 2 NAD(+) = 2-(4-dimethylaminophenyl)diazenylbenzoate + 2 NADH + 2 H(+)</text>
        <dbReference type="Rhea" id="RHEA:55872"/>
        <dbReference type="ChEBI" id="CHEBI:15378"/>
        <dbReference type="ChEBI" id="CHEBI:15783"/>
        <dbReference type="ChEBI" id="CHEBI:16567"/>
        <dbReference type="ChEBI" id="CHEBI:57540"/>
        <dbReference type="ChEBI" id="CHEBI:57945"/>
        <dbReference type="ChEBI" id="CHEBI:71579"/>
        <dbReference type="EC" id="1.7.1.17"/>
    </reaction>
    <physiologicalReaction direction="right-to-left" evidence="5">
        <dbReference type="Rhea" id="RHEA:55874"/>
    </physiologicalReaction>
</comment>
<dbReference type="GO" id="GO:0016652">
    <property type="term" value="F:oxidoreductase activity, acting on NAD(P)H as acceptor"/>
    <property type="evidence" value="ECO:0007669"/>
    <property type="project" value="UniProtKB-UniRule"/>
</dbReference>
<feature type="domain" description="Flavodoxin-like fold" evidence="7">
    <location>
        <begin position="3"/>
        <end position="169"/>
    </location>
</feature>
<dbReference type="GO" id="GO:0010181">
    <property type="term" value="F:FMN binding"/>
    <property type="evidence" value="ECO:0007669"/>
    <property type="project" value="UniProtKB-UniRule"/>
</dbReference>
<gene>
    <name evidence="6" type="primary">azoR</name>
    <name evidence="8" type="ORF">SAMN05443637_103131</name>
</gene>
<dbReference type="SUPFAM" id="SSF52218">
    <property type="entry name" value="Flavoproteins"/>
    <property type="match status" value="1"/>
</dbReference>
<comment type="similarity">
    <text evidence="6">Belongs to the azoreductase type 1 family.</text>
</comment>
<dbReference type="HAMAP" id="MF_01216">
    <property type="entry name" value="Azoreductase_type1"/>
    <property type="match status" value="1"/>
</dbReference>
<dbReference type="Proteomes" id="UP000184363">
    <property type="component" value="Unassembled WGS sequence"/>
</dbReference>
<dbReference type="InterPro" id="IPR023048">
    <property type="entry name" value="NADH:quinone_OxRdtase_FMN_depd"/>
</dbReference>
<dbReference type="Gene3D" id="3.40.50.360">
    <property type="match status" value="1"/>
</dbReference>
<protein>
    <recommendedName>
        <fullName evidence="6">FMN dependent NADH:quinone oxidoreductase</fullName>
        <ecNumber evidence="6">1.6.5.-</ecNumber>
    </recommendedName>
    <alternativeName>
        <fullName evidence="6">Azo-dye reductase</fullName>
    </alternativeName>
    <alternativeName>
        <fullName evidence="6">FMN-dependent NADH-azo compound oxidoreductase</fullName>
    </alternativeName>
    <alternativeName>
        <fullName evidence="6">FMN-dependent NADH-azoreductase</fullName>
        <ecNumber evidence="6">1.7.1.17</ecNumber>
    </alternativeName>
</protein>
<comment type="caution">
    <text evidence="6">Lacks conserved residue(s) required for the propagation of feature annotation.</text>
</comment>
<dbReference type="PANTHER" id="PTHR43741">
    <property type="entry name" value="FMN-DEPENDENT NADH-AZOREDUCTASE 1"/>
    <property type="match status" value="1"/>
</dbReference>
<dbReference type="InterPro" id="IPR003680">
    <property type="entry name" value="Flavodoxin_fold"/>
</dbReference>
<keyword evidence="1 6" id="KW-0285">Flavoprotein</keyword>
<keyword evidence="9" id="KW-1185">Reference proteome</keyword>
<accession>A0A1M6Q7E5</accession>
<dbReference type="PANTHER" id="PTHR43741:SF4">
    <property type="entry name" value="FMN-DEPENDENT NADH:QUINONE OXIDOREDUCTASE"/>
    <property type="match status" value="1"/>
</dbReference>
<dbReference type="AlphaFoldDB" id="A0A1M6Q7E5"/>
<comment type="function">
    <text evidence="6">Also exhibits azoreductase activity. Catalyzes the reductive cleavage of the azo bond in aromatic azo compounds to the corresponding amines.</text>
</comment>
<dbReference type="GO" id="GO:0016655">
    <property type="term" value="F:oxidoreductase activity, acting on NAD(P)H, quinone or similar compound as acceptor"/>
    <property type="evidence" value="ECO:0007669"/>
    <property type="project" value="InterPro"/>
</dbReference>
<evidence type="ECO:0000256" key="4">
    <source>
        <dbReference type="ARBA" id="ARBA00023027"/>
    </source>
</evidence>
<dbReference type="EC" id="1.7.1.17" evidence="6"/>
<proteinExistence type="inferred from homology"/>